<dbReference type="PROSITE" id="PS50089">
    <property type="entry name" value="ZF_RING_2"/>
    <property type="match status" value="1"/>
</dbReference>
<dbReference type="PROSITE" id="PS00518">
    <property type="entry name" value="ZF_RING_1"/>
    <property type="match status" value="1"/>
</dbReference>
<dbReference type="InterPro" id="IPR006574">
    <property type="entry name" value="PRY"/>
</dbReference>
<evidence type="ECO:0000256" key="3">
    <source>
        <dbReference type="ARBA" id="ARBA00022723"/>
    </source>
</evidence>
<dbReference type="PRINTS" id="PR01407">
    <property type="entry name" value="BUTYPHLNCDUF"/>
</dbReference>
<keyword evidence="4 7" id="KW-0863">Zinc-finger</keyword>
<dbReference type="InterPro" id="IPR003879">
    <property type="entry name" value="Butyrophylin_SPRY"/>
</dbReference>
<evidence type="ECO:0000256" key="5">
    <source>
        <dbReference type="ARBA" id="ARBA00022833"/>
    </source>
</evidence>
<dbReference type="HOGENOM" id="CLU_013137_0_3_1"/>
<dbReference type="Gene3D" id="3.30.40.10">
    <property type="entry name" value="Zinc/RING finger domain, C3HC4 (zinc finger)"/>
    <property type="match status" value="1"/>
</dbReference>
<keyword evidence="13" id="KW-1185">Reference proteome</keyword>
<dbReference type="GO" id="GO:0045087">
    <property type="term" value="P:innate immune response"/>
    <property type="evidence" value="ECO:0000318"/>
    <property type="project" value="GO_Central"/>
</dbReference>
<reference evidence="12 13" key="1">
    <citation type="submission" date="2009-12" db="EMBL/GenBank/DDBJ databases">
        <title>The Genome Sequence of Anolis carolinensis (Green Anole Lizard).</title>
        <authorList>
            <consortium name="The Genome Sequencing Platform"/>
            <person name="Di Palma F."/>
            <person name="Alfoldi J."/>
            <person name="Heiman D."/>
            <person name="Young S."/>
            <person name="Grabherr M."/>
            <person name="Johnson J."/>
            <person name="Lander E.S."/>
            <person name="Lindblad-Toh K."/>
        </authorList>
    </citation>
    <scope>NUCLEOTIDE SEQUENCE [LARGE SCALE GENOMIC DNA]</scope>
    <source>
        <strain evidence="12 13">JBL SC #1</strain>
    </source>
</reference>
<dbReference type="CDD" id="cd12888">
    <property type="entry name" value="SPRY_PRY_TRIM7_like"/>
    <property type="match status" value="1"/>
</dbReference>
<comment type="similarity">
    <text evidence="1">Belongs to the ohanin/vespryn family.</text>
</comment>
<dbReference type="InParanoid" id="L7N007"/>
<dbReference type="SMART" id="SM00336">
    <property type="entry name" value="BBOX"/>
    <property type="match status" value="1"/>
</dbReference>
<evidence type="ECO:0000259" key="10">
    <source>
        <dbReference type="PROSITE" id="PS50119"/>
    </source>
</evidence>
<evidence type="ECO:0000259" key="9">
    <source>
        <dbReference type="PROSITE" id="PS50089"/>
    </source>
</evidence>
<dbReference type="GeneTree" id="ENSGT01030000234669"/>
<evidence type="ECO:0000313" key="12">
    <source>
        <dbReference type="Ensembl" id="ENSACAP00000013539.3"/>
    </source>
</evidence>
<dbReference type="Pfam" id="PF13445">
    <property type="entry name" value="zf-RING_UBOX"/>
    <property type="match status" value="1"/>
</dbReference>
<evidence type="ECO:0000256" key="6">
    <source>
        <dbReference type="ARBA" id="ARBA00034460"/>
    </source>
</evidence>
<dbReference type="Bgee" id="ENSACAG00000013772">
    <property type="expression patterns" value="Expressed in ovary and 7 other cell types or tissues"/>
</dbReference>
<dbReference type="GO" id="GO:0005737">
    <property type="term" value="C:cytoplasm"/>
    <property type="evidence" value="ECO:0000318"/>
    <property type="project" value="GO_Central"/>
</dbReference>
<comment type="function">
    <text evidence="6">Neurotoxin that produces dose-dependent hypolocomotion and hyperalgesia in mice. May directly act on the central nervous system, as it is 6500-fold more potent when administered intracerebroventricularly than intraperitoneal.</text>
</comment>
<protein>
    <recommendedName>
        <fullName evidence="14">Zinc finger protein RFP-like</fullName>
    </recommendedName>
</protein>
<dbReference type="SUPFAM" id="SSF49899">
    <property type="entry name" value="Concanavalin A-like lectins/glucanases"/>
    <property type="match status" value="1"/>
</dbReference>
<dbReference type="Pfam" id="PF13765">
    <property type="entry name" value="PRY"/>
    <property type="match status" value="1"/>
</dbReference>
<evidence type="ECO:0000256" key="7">
    <source>
        <dbReference type="PROSITE-ProRule" id="PRU00024"/>
    </source>
</evidence>
<dbReference type="Gene3D" id="2.60.120.920">
    <property type="match status" value="1"/>
</dbReference>
<dbReference type="CDD" id="cd16594">
    <property type="entry name" value="RING-HC_TRIM7-like_C-IV"/>
    <property type="match status" value="1"/>
</dbReference>
<evidence type="ECO:0000313" key="13">
    <source>
        <dbReference type="Proteomes" id="UP000001646"/>
    </source>
</evidence>
<dbReference type="InterPro" id="IPR050143">
    <property type="entry name" value="TRIM/RBCC"/>
</dbReference>
<dbReference type="InterPro" id="IPR027370">
    <property type="entry name" value="Znf-RING_euk"/>
</dbReference>
<keyword evidence="3" id="KW-0479">Metal-binding</keyword>
<dbReference type="eggNOG" id="KOG2177">
    <property type="taxonomic scope" value="Eukaryota"/>
</dbReference>
<keyword evidence="8" id="KW-0175">Coiled coil</keyword>
<evidence type="ECO:0008006" key="14">
    <source>
        <dbReference type="Google" id="ProtNLM"/>
    </source>
</evidence>
<dbReference type="Proteomes" id="UP000001646">
    <property type="component" value="Chromosome 2"/>
</dbReference>
<dbReference type="InterPro" id="IPR000315">
    <property type="entry name" value="Znf_B-box"/>
</dbReference>
<feature type="domain" description="B30.2/SPRY" evidence="11">
    <location>
        <begin position="273"/>
        <end position="447"/>
    </location>
</feature>
<evidence type="ECO:0000256" key="1">
    <source>
        <dbReference type="ARBA" id="ARBA00009651"/>
    </source>
</evidence>
<dbReference type="InterPro" id="IPR001870">
    <property type="entry name" value="B30.2/SPRY"/>
</dbReference>
<dbReference type="InterPro" id="IPR043136">
    <property type="entry name" value="B30.2/SPRY_sf"/>
</dbReference>
<keyword evidence="5" id="KW-0862">Zinc</keyword>
<dbReference type="GO" id="GO:0061630">
    <property type="term" value="F:ubiquitin protein ligase activity"/>
    <property type="evidence" value="ECO:0000318"/>
    <property type="project" value="GO_Central"/>
</dbReference>
<reference evidence="12" key="2">
    <citation type="submission" date="2025-08" db="UniProtKB">
        <authorList>
            <consortium name="Ensembl"/>
        </authorList>
    </citation>
    <scope>IDENTIFICATION</scope>
</reference>
<dbReference type="SMART" id="SM00184">
    <property type="entry name" value="RING"/>
    <property type="match status" value="1"/>
</dbReference>
<reference evidence="12" key="3">
    <citation type="submission" date="2025-09" db="UniProtKB">
        <authorList>
            <consortium name="Ensembl"/>
        </authorList>
    </citation>
    <scope>IDENTIFICATION</scope>
</reference>
<feature type="coiled-coil region" evidence="8">
    <location>
        <begin position="189"/>
        <end position="238"/>
    </location>
</feature>
<keyword evidence="2" id="KW-0528">Neurotoxin</keyword>
<evidence type="ECO:0000256" key="4">
    <source>
        <dbReference type="ARBA" id="ARBA00022771"/>
    </source>
</evidence>
<dbReference type="Gene3D" id="3.30.160.60">
    <property type="entry name" value="Classic Zinc Finger"/>
    <property type="match status" value="1"/>
</dbReference>
<dbReference type="InterPro" id="IPR001841">
    <property type="entry name" value="Znf_RING"/>
</dbReference>
<dbReference type="Pfam" id="PF00622">
    <property type="entry name" value="SPRY"/>
    <property type="match status" value="1"/>
</dbReference>
<dbReference type="InterPro" id="IPR013320">
    <property type="entry name" value="ConA-like_dom_sf"/>
</dbReference>
<feature type="domain" description="B box-type" evidence="10">
    <location>
        <begin position="87"/>
        <end position="128"/>
    </location>
</feature>
<dbReference type="InterPro" id="IPR013083">
    <property type="entry name" value="Znf_RING/FYVE/PHD"/>
</dbReference>
<dbReference type="Ensembl" id="ENSACAT00000013817.3">
    <property type="protein sequence ID" value="ENSACAP00000013539.3"/>
    <property type="gene ID" value="ENSACAG00000013772.3"/>
</dbReference>
<dbReference type="InterPro" id="IPR017907">
    <property type="entry name" value="Znf_RING_CS"/>
</dbReference>
<dbReference type="PROSITE" id="PS50119">
    <property type="entry name" value="ZF_BBOX"/>
    <property type="match status" value="1"/>
</dbReference>
<feature type="domain" description="RING-type" evidence="9">
    <location>
        <begin position="16"/>
        <end position="56"/>
    </location>
</feature>
<accession>L7N007</accession>
<keyword evidence="2" id="KW-0800">Toxin</keyword>
<proteinExistence type="inferred from homology"/>
<dbReference type="SUPFAM" id="SSF57845">
    <property type="entry name" value="B-box zinc-binding domain"/>
    <property type="match status" value="1"/>
</dbReference>
<dbReference type="GO" id="GO:0008270">
    <property type="term" value="F:zinc ion binding"/>
    <property type="evidence" value="ECO:0007669"/>
    <property type="project" value="UniProtKB-KW"/>
</dbReference>
<sequence length="447" mass="51269">MASGDSTNKLCEELSCPICLEYYKEPVMIISCGHNFCQSCLDQCWEEKEASCPQCREKVQERDIRPNRQLANLVEIAKELGRQKAEEKGRVCQRDQEPLKLFCKDHETPICVVCDRSKEHKKHKVIPLDEASKEYKDQIGNLLETLKKEREKILAFKADATQVSFQGNLKNSRTRREKDKTVAAFRLMHQCLEEQETNFLAKIEEVEKEISAKGEEHLARLSKELSSLSKLIQEMEEKLQQPASELLQLSVYLYFTYLSFFLPPSLPPFLPSFLPSFLSPSIPDLFLPSTAHVTLDPGTANPWLILSEDHRRVTLGEKKQNPPGNPERFDPHFCVLGQDGFRADRHFWEVHVKDGKAWSVGVARKSVQRKGQSKYWFSSDNGVTPRLTLREEPKRVRVTLNCEGRRVAFYNADSAALIYEYPPASFSGETLLPLFYVNEEAQLELSP</sequence>
<dbReference type="PROSITE" id="PS50188">
    <property type="entry name" value="B302_SPRY"/>
    <property type="match status" value="1"/>
</dbReference>
<evidence type="ECO:0000256" key="2">
    <source>
        <dbReference type="ARBA" id="ARBA00022699"/>
    </source>
</evidence>
<dbReference type="Pfam" id="PF00643">
    <property type="entry name" value="zf-B_box"/>
    <property type="match status" value="1"/>
</dbReference>
<dbReference type="InterPro" id="IPR003877">
    <property type="entry name" value="SPRY_dom"/>
</dbReference>
<name>L7N007_ANOCA</name>
<evidence type="ECO:0000256" key="8">
    <source>
        <dbReference type="SAM" id="Coils"/>
    </source>
</evidence>
<dbReference type="CDD" id="cd19762">
    <property type="entry name" value="Bbox2_TRIM7-like"/>
    <property type="match status" value="1"/>
</dbReference>
<dbReference type="SMART" id="SM00589">
    <property type="entry name" value="PRY"/>
    <property type="match status" value="1"/>
</dbReference>
<dbReference type="SUPFAM" id="SSF57850">
    <property type="entry name" value="RING/U-box"/>
    <property type="match status" value="1"/>
</dbReference>
<organism evidence="12 13">
    <name type="scientific">Anolis carolinensis</name>
    <name type="common">Green anole</name>
    <name type="synonym">American chameleon</name>
    <dbReference type="NCBI Taxonomy" id="28377"/>
    <lineage>
        <taxon>Eukaryota</taxon>
        <taxon>Metazoa</taxon>
        <taxon>Chordata</taxon>
        <taxon>Craniata</taxon>
        <taxon>Vertebrata</taxon>
        <taxon>Euteleostomi</taxon>
        <taxon>Lepidosauria</taxon>
        <taxon>Squamata</taxon>
        <taxon>Bifurcata</taxon>
        <taxon>Unidentata</taxon>
        <taxon>Episquamata</taxon>
        <taxon>Toxicofera</taxon>
        <taxon>Iguania</taxon>
        <taxon>Dactyloidae</taxon>
        <taxon>Anolis</taxon>
    </lineage>
</organism>
<evidence type="ECO:0000259" key="11">
    <source>
        <dbReference type="PROSITE" id="PS50188"/>
    </source>
</evidence>
<dbReference type="AlphaFoldDB" id="L7N007"/>
<dbReference type="PANTHER" id="PTHR24103">
    <property type="entry name" value="E3 UBIQUITIN-PROTEIN LIGASE TRIM"/>
    <property type="match status" value="1"/>
</dbReference>